<reference evidence="1" key="1">
    <citation type="submission" date="2020-09" db="EMBL/GenBank/DDBJ databases">
        <title>A novel bacterium of genus Hazenella, isolated from South China Sea.</title>
        <authorList>
            <person name="Huang H."/>
            <person name="Mo K."/>
            <person name="Hu Y."/>
        </authorList>
    </citation>
    <scope>NUCLEOTIDE SEQUENCE</scope>
    <source>
        <strain evidence="1">IB182357</strain>
    </source>
</reference>
<comment type="caution">
    <text evidence="1">The sequence shown here is derived from an EMBL/GenBank/DDBJ whole genome shotgun (WGS) entry which is preliminary data.</text>
</comment>
<dbReference type="EMBL" id="JACXAH010000033">
    <property type="protein sequence ID" value="MBD1373673.1"/>
    <property type="molecule type" value="Genomic_DNA"/>
</dbReference>
<protein>
    <submittedName>
        <fullName evidence="1">Uncharacterized protein</fullName>
    </submittedName>
</protein>
<gene>
    <name evidence="1" type="ORF">IC620_15100</name>
</gene>
<dbReference type="AlphaFoldDB" id="A0A926NBR3"/>
<proteinExistence type="predicted"/>
<sequence>MNLREEFDEISIRGRIAYGVTCMNELCKKRRINSSKMISFLELIKSGTKTNDFTQIELAVPEYYPKDESLKELAIAFGFNHLSIDQQKIIEIALEELTYTTLGNIYAGYRSEYTLEPLINLKQILKDNDIVLPDSKPFKKSKSTEENGWGKSVPFEYFQSNK</sequence>
<evidence type="ECO:0000313" key="1">
    <source>
        <dbReference type="EMBL" id="MBD1373673.1"/>
    </source>
</evidence>
<organism evidence="1 2">
    <name type="scientific">Polycladospora coralii</name>
    <dbReference type="NCBI Taxonomy" id="2771432"/>
    <lineage>
        <taxon>Bacteria</taxon>
        <taxon>Bacillati</taxon>
        <taxon>Bacillota</taxon>
        <taxon>Bacilli</taxon>
        <taxon>Bacillales</taxon>
        <taxon>Thermoactinomycetaceae</taxon>
        <taxon>Polycladospora</taxon>
    </lineage>
</organism>
<accession>A0A926NBR3</accession>
<evidence type="ECO:0000313" key="2">
    <source>
        <dbReference type="Proteomes" id="UP000661691"/>
    </source>
</evidence>
<dbReference type="RefSeq" id="WP_191142670.1">
    <property type="nucleotide sequence ID" value="NZ_JACXAH010000033.1"/>
</dbReference>
<dbReference type="Proteomes" id="UP000661691">
    <property type="component" value="Unassembled WGS sequence"/>
</dbReference>
<name>A0A926NBR3_9BACL</name>
<keyword evidence="2" id="KW-1185">Reference proteome</keyword>